<dbReference type="GO" id="GO:0005829">
    <property type="term" value="C:cytosol"/>
    <property type="evidence" value="ECO:0007669"/>
    <property type="project" value="TreeGrafter"/>
</dbReference>
<name>A0A561E446_9MICO</name>
<keyword evidence="4" id="KW-0479">Metal-binding</keyword>
<evidence type="ECO:0000313" key="14">
    <source>
        <dbReference type="Proteomes" id="UP000318297"/>
    </source>
</evidence>
<feature type="signal peptide" evidence="10">
    <location>
        <begin position="1"/>
        <end position="22"/>
    </location>
</feature>
<keyword evidence="7" id="KW-0408">Iron</keyword>
<comment type="caution">
    <text evidence="13">The sequence shown here is derived from an EMBL/GenBank/DDBJ whole genome shotgun (WGS) entry which is preliminary data.</text>
</comment>
<protein>
    <submittedName>
        <fullName evidence="13">Deferrochelatase/peroxidase EfeB</fullName>
    </submittedName>
</protein>
<dbReference type="PROSITE" id="PS51404">
    <property type="entry name" value="DYP_PEROXIDASE"/>
    <property type="match status" value="1"/>
</dbReference>
<evidence type="ECO:0000256" key="2">
    <source>
        <dbReference type="ARBA" id="ARBA00022559"/>
    </source>
</evidence>
<evidence type="ECO:0000259" key="11">
    <source>
        <dbReference type="Pfam" id="PF04261"/>
    </source>
</evidence>
<evidence type="ECO:0000256" key="3">
    <source>
        <dbReference type="ARBA" id="ARBA00022617"/>
    </source>
</evidence>
<evidence type="ECO:0000256" key="5">
    <source>
        <dbReference type="ARBA" id="ARBA00022729"/>
    </source>
</evidence>
<evidence type="ECO:0000256" key="6">
    <source>
        <dbReference type="ARBA" id="ARBA00023002"/>
    </source>
</evidence>
<keyword evidence="14" id="KW-1185">Reference proteome</keyword>
<dbReference type="GO" id="GO:0046872">
    <property type="term" value="F:metal ion binding"/>
    <property type="evidence" value="ECO:0007669"/>
    <property type="project" value="UniProtKB-KW"/>
</dbReference>
<dbReference type="NCBIfam" id="TIGR01413">
    <property type="entry name" value="Dyp_perox_fam"/>
    <property type="match status" value="1"/>
</dbReference>
<dbReference type="PROSITE" id="PS51318">
    <property type="entry name" value="TAT"/>
    <property type="match status" value="1"/>
</dbReference>
<dbReference type="InterPro" id="IPR011008">
    <property type="entry name" value="Dimeric_a/b-barrel"/>
</dbReference>
<dbReference type="GO" id="GO:0004601">
    <property type="term" value="F:peroxidase activity"/>
    <property type="evidence" value="ECO:0007669"/>
    <property type="project" value="UniProtKB-KW"/>
</dbReference>
<evidence type="ECO:0000256" key="9">
    <source>
        <dbReference type="SAM" id="MobiDB-lite"/>
    </source>
</evidence>
<dbReference type="PANTHER" id="PTHR30521:SF4">
    <property type="entry name" value="DEFERROCHELATASE"/>
    <property type="match status" value="1"/>
</dbReference>
<dbReference type="Pfam" id="PF20628">
    <property type="entry name" value="Dyp_perox_C"/>
    <property type="match status" value="1"/>
</dbReference>
<feature type="region of interest" description="Disordered" evidence="9">
    <location>
        <begin position="31"/>
        <end position="72"/>
    </location>
</feature>
<dbReference type="PANTHER" id="PTHR30521">
    <property type="entry name" value="DEFERROCHELATASE/PEROXIDASE"/>
    <property type="match status" value="1"/>
</dbReference>
<keyword evidence="3" id="KW-0349">Heme</keyword>
<feature type="domain" description="Dyp-type peroxidase N-terminal" evidence="11">
    <location>
        <begin position="62"/>
        <end position="218"/>
    </location>
</feature>
<dbReference type="OrthoDB" id="9781066at2"/>
<feature type="domain" description="Dyp-type peroxidase C-terminal" evidence="12">
    <location>
        <begin position="226"/>
        <end position="405"/>
    </location>
</feature>
<dbReference type="Pfam" id="PF04261">
    <property type="entry name" value="Dyp_perox_N"/>
    <property type="match status" value="1"/>
</dbReference>
<accession>A0A561E446</accession>
<dbReference type="Proteomes" id="UP000318297">
    <property type="component" value="Unassembled WGS sequence"/>
</dbReference>
<proteinExistence type="inferred from homology"/>
<evidence type="ECO:0000256" key="10">
    <source>
        <dbReference type="SAM" id="SignalP"/>
    </source>
</evidence>
<dbReference type="InterPro" id="IPR048327">
    <property type="entry name" value="Dyp_perox_N"/>
</dbReference>
<dbReference type="SUPFAM" id="SSF54909">
    <property type="entry name" value="Dimeric alpha+beta barrel"/>
    <property type="match status" value="1"/>
</dbReference>
<keyword evidence="6" id="KW-0560">Oxidoreductase</keyword>
<gene>
    <name evidence="13" type="ORF">BKA23_2745</name>
</gene>
<organism evidence="13 14">
    <name type="scientific">Rudaeicoccus suwonensis</name>
    <dbReference type="NCBI Taxonomy" id="657409"/>
    <lineage>
        <taxon>Bacteria</taxon>
        <taxon>Bacillati</taxon>
        <taxon>Actinomycetota</taxon>
        <taxon>Actinomycetes</taxon>
        <taxon>Micrococcales</taxon>
        <taxon>Dermacoccaceae</taxon>
        <taxon>Rudaeicoccus</taxon>
    </lineage>
</organism>
<keyword evidence="2 13" id="KW-0575">Peroxidase</keyword>
<evidence type="ECO:0000256" key="1">
    <source>
        <dbReference type="ARBA" id="ARBA00001970"/>
    </source>
</evidence>
<comment type="cofactor">
    <cofactor evidence="1">
        <name>heme b</name>
        <dbReference type="ChEBI" id="CHEBI:60344"/>
    </cofactor>
</comment>
<dbReference type="AlphaFoldDB" id="A0A561E446"/>
<feature type="chain" id="PRO_5038874545" evidence="10">
    <location>
        <begin position="23"/>
        <end position="418"/>
    </location>
</feature>
<evidence type="ECO:0000313" key="13">
    <source>
        <dbReference type="EMBL" id="TWE10385.1"/>
    </source>
</evidence>
<sequence>MGVSRRGFLTGAGVGAASGVLAAGATAAAAASSTASPSGMPGDGADASPSPARSFPFEGQYQSGVLTPPPSSKQKHAAFVSFDVIASSSGELKSLLQTITARSRALTAGGAAPYAGVGAPPADSDILGPQIPPCGLTATVGLGSSLFDGRFGLGAKKPSKLTQMPVFTNDSPEDSWMHGDLLLQLCADEPDAIHHTLRDLTRHTRGGMQMKWRMDGYNSVPRPSGTSRNLLGFKDGTANPTGNNASSLVWVDAASEPAWARGGTYQVVRLIRMLVEFWDRVSIEEQEDMFGRRRDSGAPLTGNTEFDTPDYKSDPFGLVIPTSAHIRLANPRTPQTNNQQLIRRSYNYDLGIDANGNMQAGHVFCCFQQDVQRQFATIQQRLADEPLVDYVQPFGGGYFFVPPGVRTSTDYIGSGLFT</sequence>
<dbReference type="GO" id="GO:0020037">
    <property type="term" value="F:heme binding"/>
    <property type="evidence" value="ECO:0007669"/>
    <property type="project" value="InterPro"/>
</dbReference>
<comment type="similarity">
    <text evidence="8">Belongs to the DyP-type peroxidase family.</text>
</comment>
<evidence type="ECO:0000256" key="8">
    <source>
        <dbReference type="ARBA" id="ARBA00025737"/>
    </source>
</evidence>
<keyword evidence="5 10" id="KW-0732">Signal</keyword>
<reference evidence="13 14" key="1">
    <citation type="submission" date="2019-06" db="EMBL/GenBank/DDBJ databases">
        <title>Sequencing the genomes of 1000 actinobacteria strains.</title>
        <authorList>
            <person name="Klenk H.-P."/>
        </authorList>
    </citation>
    <scope>NUCLEOTIDE SEQUENCE [LARGE SCALE GENOMIC DNA]</scope>
    <source>
        <strain evidence="13 14">DSM 19560</strain>
    </source>
</reference>
<dbReference type="RefSeq" id="WP_145229309.1">
    <property type="nucleotide sequence ID" value="NZ_VIVQ01000002.1"/>
</dbReference>
<dbReference type="InterPro" id="IPR006314">
    <property type="entry name" value="Dyp_peroxidase"/>
</dbReference>
<dbReference type="InterPro" id="IPR048328">
    <property type="entry name" value="Dyp_perox_C"/>
</dbReference>
<evidence type="ECO:0000256" key="4">
    <source>
        <dbReference type="ARBA" id="ARBA00022723"/>
    </source>
</evidence>
<evidence type="ECO:0000259" key="12">
    <source>
        <dbReference type="Pfam" id="PF20628"/>
    </source>
</evidence>
<dbReference type="EMBL" id="VIVQ01000002">
    <property type="protein sequence ID" value="TWE10385.1"/>
    <property type="molecule type" value="Genomic_DNA"/>
</dbReference>
<evidence type="ECO:0000256" key="7">
    <source>
        <dbReference type="ARBA" id="ARBA00023004"/>
    </source>
</evidence>
<dbReference type="InterPro" id="IPR006311">
    <property type="entry name" value="TAT_signal"/>
</dbReference>